<gene>
    <name evidence="1" type="ORF">L249_1596</name>
</gene>
<evidence type="ECO:0000313" key="2">
    <source>
        <dbReference type="Proteomes" id="UP000253664"/>
    </source>
</evidence>
<proteinExistence type="predicted"/>
<dbReference type="EMBL" id="LKCN02000026">
    <property type="protein sequence ID" value="RCI07600.1"/>
    <property type="molecule type" value="Genomic_DNA"/>
</dbReference>
<dbReference type="Proteomes" id="UP000253664">
    <property type="component" value="Unassembled WGS sequence"/>
</dbReference>
<dbReference type="AlphaFoldDB" id="A0A367KZK1"/>
<protein>
    <submittedName>
        <fullName evidence="1">Uncharacterized protein</fullName>
    </submittedName>
</protein>
<name>A0A367KZK1_9HYPO</name>
<reference evidence="1 2" key="1">
    <citation type="journal article" date="2015" name="BMC Genomics">
        <title>Insights from the genome of Ophiocordyceps polyrhachis-furcata to pathogenicity and host specificity in insect fungi.</title>
        <authorList>
            <person name="Wichadakul D."/>
            <person name="Kobmoo N."/>
            <person name="Ingsriswang S."/>
            <person name="Tangphatsornruang S."/>
            <person name="Chantasingh D."/>
            <person name="Luangsa-ard J.J."/>
            <person name="Eurwilaichitr L."/>
        </authorList>
    </citation>
    <scope>NUCLEOTIDE SEQUENCE [LARGE SCALE GENOMIC DNA]</scope>
    <source>
        <strain evidence="1 2">BCC 54312</strain>
    </source>
</reference>
<keyword evidence="2" id="KW-1185">Reference proteome</keyword>
<evidence type="ECO:0000313" key="1">
    <source>
        <dbReference type="EMBL" id="RCI07600.1"/>
    </source>
</evidence>
<comment type="caution">
    <text evidence="1">The sequence shown here is derived from an EMBL/GenBank/DDBJ whole genome shotgun (WGS) entry which is preliminary data.</text>
</comment>
<feature type="non-terminal residue" evidence="1">
    <location>
        <position position="227"/>
    </location>
</feature>
<sequence>MDVAAVSSTAATCPTIMRVPAYAGRIDETHLVTVIILLTSFSTGALDRRGGRSPLLLSSSRLRDGGLRGEAAAMVQDGEAFDAMASPCFLSDGVYDICCAIVIGVEEDGRHGKQYNVTRRMDPIEDEIMKATASYFWDPKLHVFRVGCETGGAAVDGRGMMDDKKGEGPEGGEVVNPRARVPSVRRWSESVSLTVGKAVRTGKRAEALVLPVGGGEEEERRARREGK</sequence>
<organism evidence="1 2">
    <name type="scientific">Ophiocordyceps polyrhachis-furcata BCC 54312</name>
    <dbReference type="NCBI Taxonomy" id="1330021"/>
    <lineage>
        <taxon>Eukaryota</taxon>
        <taxon>Fungi</taxon>
        <taxon>Dikarya</taxon>
        <taxon>Ascomycota</taxon>
        <taxon>Pezizomycotina</taxon>
        <taxon>Sordariomycetes</taxon>
        <taxon>Hypocreomycetidae</taxon>
        <taxon>Hypocreales</taxon>
        <taxon>Ophiocordycipitaceae</taxon>
        <taxon>Ophiocordyceps</taxon>
    </lineage>
</organism>
<dbReference type="OrthoDB" id="10611723at2759"/>
<accession>A0A367KZK1</accession>